<dbReference type="NCBIfam" id="TIGR03302">
    <property type="entry name" value="OM_YfiO"/>
    <property type="match status" value="1"/>
</dbReference>
<dbReference type="AlphaFoldDB" id="A0A1G6Z3Y0"/>
<dbReference type="SUPFAM" id="SSF48452">
    <property type="entry name" value="TPR-like"/>
    <property type="match status" value="1"/>
</dbReference>
<organism evidence="5 6">
    <name type="scientific">Desulfuromonas thiophila</name>
    <dbReference type="NCBI Taxonomy" id="57664"/>
    <lineage>
        <taxon>Bacteria</taxon>
        <taxon>Pseudomonadati</taxon>
        <taxon>Thermodesulfobacteriota</taxon>
        <taxon>Desulfuromonadia</taxon>
        <taxon>Desulfuromonadales</taxon>
        <taxon>Desulfuromonadaceae</taxon>
        <taxon>Desulfuromonas</taxon>
    </lineage>
</organism>
<reference evidence="6" key="1">
    <citation type="submission" date="2016-10" db="EMBL/GenBank/DDBJ databases">
        <authorList>
            <person name="Varghese N."/>
            <person name="Submissions S."/>
        </authorList>
    </citation>
    <scope>NUCLEOTIDE SEQUENCE [LARGE SCALE GENOMIC DNA]</scope>
    <source>
        <strain evidence="6">DSM 8987</strain>
    </source>
</reference>
<dbReference type="Gene3D" id="1.25.40.10">
    <property type="entry name" value="Tetratricopeptide repeat domain"/>
    <property type="match status" value="1"/>
</dbReference>
<dbReference type="InterPro" id="IPR017689">
    <property type="entry name" value="BamD"/>
</dbReference>
<protein>
    <submittedName>
        <fullName evidence="5">Beta-barrel assembly machine subunit BamD</fullName>
    </submittedName>
</protein>
<dbReference type="STRING" id="57664.SAMN05661003_102288"/>
<dbReference type="Pfam" id="PF13525">
    <property type="entry name" value="YfiO"/>
    <property type="match status" value="1"/>
</dbReference>
<dbReference type="InterPro" id="IPR011990">
    <property type="entry name" value="TPR-like_helical_dom_sf"/>
</dbReference>
<evidence type="ECO:0000259" key="4">
    <source>
        <dbReference type="Pfam" id="PF13525"/>
    </source>
</evidence>
<evidence type="ECO:0000313" key="5">
    <source>
        <dbReference type="EMBL" id="SDD97369.1"/>
    </source>
</evidence>
<dbReference type="EMBL" id="FNAQ01000002">
    <property type="protein sequence ID" value="SDD97369.1"/>
    <property type="molecule type" value="Genomic_DNA"/>
</dbReference>
<dbReference type="OrthoDB" id="9781894at2"/>
<evidence type="ECO:0000256" key="2">
    <source>
        <dbReference type="ARBA" id="ARBA00023136"/>
    </source>
</evidence>
<feature type="domain" description="Outer membrane lipoprotein BamD-like" evidence="4">
    <location>
        <begin position="38"/>
        <end position="222"/>
    </location>
</feature>
<gene>
    <name evidence="5" type="ORF">SAMN05661003_102288</name>
</gene>
<proteinExistence type="predicted"/>
<keyword evidence="6" id="KW-1185">Reference proteome</keyword>
<dbReference type="RefSeq" id="WP_092076369.1">
    <property type="nucleotide sequence ID" value="NZ_FNAQ01000002.1"/>
</dbReference>
<keyword evidence="1" id="KW-0732">Signal</keyword>
<evidence type="ECO:0000256" key="3">
    <source>
        <dbReference type="ARBA" id="ARBA00023237"/>
    </source>
</evidence>
<evidence type="ECO:0000256" key="1">
    <source>
        <dbReference type="ARBA" id="ARBA00022729"/>
    </source>
</evidence>
<dbReference type="Proteomes" id="UP000243205">
    <property type="component" value="Unassembled WGS sequence"/>
</dbReference>
<accession>A0A1G6Z3Y0</accession>
<keyword evidence="2" id="KW-0472">Membrane</keyword>
<sequence length="252" mass="28605">MRTGLILLLPALLLFTLALNGCGRPKTAPPPPGIAAEFKKAEQEHEAGHHQSAIENWQKVRDAFHSPELTTLAELRIADAYYESGQTIEAIAAYEDFLKQHPEHVHTSAVLLRLGKAHFSEMRGIDQDQSATRNALASFEQLKRQDPAYADSAELDSLIRQCRDRLAGQERYVADFYRKTKRYDAAIKRYRDLLNNYPETSERDQVRFGLAQAYAAAGQRDEALALLNALEQQASSIELRKQLRKFRSKQRI</sequence>
<dbReference type="InterPro" id="IPR039565">
    <property type="entry name" value="BamD-like"/>
</dbReference>
<evidence type="ECO:0000313" key="6">
    <source>
        <dbReference type="Proteomes" id="UP000243205"/>
    </source>
</evidence>
<keyword evidence="3" id="KW-0998">Cell outer membrane</keyword>
<name>A0A1G6Z3Y0_9BACT</name>